<evidence type="ECO:0000313" key="2">
    <source>
        <dbReference type="EMBL" id="VTR91921.1"/>
    </source>
</evidence>
<reference evidence="2 3" key="1">
    <citation type="submission" date="2019-05" db="EMBL/GenBank/DDBJ databases">
        <authorList>
            <consortium name="Science for Life Laboratories"/>
        </authorList>
    </citation>
    <scope>NUCLEOTIDE SEQUENCE [LARGE SCALE GENOMIC DNA]</scope>
    <source>
        <strain evidence="2">Soil9</strain>
    </source>
</reference>
<name>A0A6P2CSL5_9BACT</name>
<organism evidence="2 3">
    <name type="scientific">Gemmata massiliana</name>
    <dbReference type="NCBI Taxonomy" id="1210884"/>
    <lineage>
        <taxon>Bacteria</taxon>
        <taxon>Pseudomonadati</taxon>
        <taxon>Planctomycetota</taxon>
        <taxon>Planctomycetia</taxon>
        <taxon>Gemmatales</taxon>
        <taxon>Gemmataceae</taxon>
        <taxon>Gemmata</taxon>
    </lineage>
</organism>
<feature type="region of interest" description="Disordered" evidence="1">
    <location>
        <begin position="106"/>
        <end position="131"/>
    </location>
</feature>
<dbReference type="EMBL" id="LR593886">
    <property type="protein sequence ID" value="VTR91921.1"/>
    <property type="molecule type" value="Genomic_DNA"/>
</dbReference>
<gene>
    <name evidence="2" type="ORF">SOIL9_57930</name>
</gene>
<dbReference type="KEGG" id="gms:SOIL9_57930"/>
<dbReference type="RefSeq" id="WP_162666856.1">
    <property type="nucleotide sequence ID" value="NZ_LR593886.1"/>
</dbReference>
<sequence length="131" mass="15599">MGLTIATTLLVLLAKESQPAPTKTYVTGFVAALQERIEDDEHFRYQALCITWWWRTSDPGYLRNYISAREFQEWRRGLREEKAKIRKLHVESLVLQELAERAKRKAEEAEREVERVKREVLEEQRQQKKTP</sequence>
<accession>A0A6P2CSL5</accession>
<proteinExistence type="predicted"/>
<protein>
    <submittedName>
        <fullName evidence="2">Uncharacterized protein</fullName>
    </submittedName>
</protein>
<evidence type="ECO:0000313" key="3">
    <source>
        <dbReference type="Proteomes" id="UP000464178"/>
    </source>
</evidence>
<dbReference type="AlphaFoldDB" id="A0A6P2CSL5"/>
<keyword evidence="3" id="KW-1185">Reference proteome</keyword>
<dbReference type="Proteomes" id="UP000464178">
    <property type="component" value="Chromosome"/>
</dbReference>
<evidence type="ECO:0000256" key="1">
    <source>
        <dbReference type="SAM" id="MobiDB-lite"/>
    </source>
</evidence>